<keyword evidence="1" id="KW-1133">Transmembrane helix</keyword>
<feature type="transmembrane region" description="Helical" evidence="1">
    <location>
        <begin position="279"/>
        <end position="297"/>
    </location>
</feature>
<dbReference type="Proteomes" id="UP000019471">
    <property type="component" value="Unassembled WGS sequence"/>
</dbReference>
<keyword evidence="3" id="KW-1185">Reference proteome</keyword>
<dbReference type="PANTHER" id="PTHR35043">
    <property type="entry name" value="TRANSCRIPTION FACTOR DOMAIN-CONTAINING PROTEIN"/>
    <property type="match status" value="1"/>
</dbReference>
<feature type="transmembrane region" description="Helical" evidence="1">
    <location>
        <begin position="233"/>
        <end position="254"/>
    </location>
</feature>
<dbReference type="RefSeq" id="XP_007743776.1">
    <property type="nucleotide sequence ID" value="XM_007745586.1"/>
</dbReference>
<dbReference type="AlphaFoldDB" id="W9WX21"/>
<sequence length="328" mass="36173">MVLIYANDKKPLNVNEATTINLQEGDKDLISCALVVLAKGCFRYESPVASGKYLYCTLRSLSLNLPAESSPSTLLLPEVTASRVPETELRRNGDFADEAIFSPPSSVILQPSSLSVQGLAPPQRYRVHLPLSEREQKMCIKAQSAARKFDDASIHRARKQNRIGLRSANLFGRFSGVTGKGRLSVSKELLREVEADFKKNPGLLAGAILIHTAYGGVQMAAWNSHFPTSKGKWYWRASCMIIAGMVPLYTILLLKSHERFSLIPIGSDGDWTAKIKIRFLRVIVKAILAPLILGHIYVFNALIGGYVLARIFLVVESLISLRKVPIGV</sequence>
<organism evidence="2 3">
    <name type="scientific">Cladophialophora psammophila CBS 110553</name>
    <dbReference type="NCBI Taxonomy" id="1182543"/>
    <lineage>
        <taxon>Eukaryota</taxon>
        <taxon>Fungi</taxon>
        <taxon>Dikarya</taxon>
        <taxon>Ascomycota</taxon>
        <taxon>Pezizomycotina</taxon>
        <taxon>Eurotiomycetes</taxon>
        <taxon>Chaetothyriomycetidae</taxon>
        <taxon>Chaetothyriales</taxon>
        <taxon>Herpotrichiellaceae</taxon>
        <taxon>Cladophialophora</taxon>
    </lineage>
</organism>
<keyword evidence="1" id="KW-0812">Transmembrane</keyword>
<dbReference type="GeneID" id="19189703"/>
<evidence type="ECO:0000256" key="1">
    <source>
        <dbReference type="SAM" id="Phobius"/>
    </source>
</evidence>
<keyword evidence="1" id="KW-0472">Membrane</keyword>
<evidence type="ECO:0000313" key="2">
    <source>
        <dbReference type="EMBL" id="EXJ72478.1"/>
    </source>
</evidence>
<accession>W9WX21</accession>
<feature type="transmembrane region" description="Helical" evidence="1">
    <location>
        <begin position="201"/>
        <end position="221"/>
    </location>
</feature>
<proteinExistence type="predicted"/>
<name>W9WX21_9EURO</name>
<reference evidence="2 3" key="1">
    <citation type="submission" date="2013-03" db="EMBL/GenBank/DDBJ databases">
        <title>The Genome Sequence of Cladophialophora psammophila CBS 110553.</title>
        <authorList>
            <consortium name="The Broad Institute Genomics Platform"/>
            <person name="Cuomo C."/>
            <person name="de Hoog S."/>
            <person name="Gorbushina A."/>
            <person name="Walker B."/>
            <person name="Young S.K."/>
            <person name="Zeng Q."/>
            <person name="Gargeya S."/>
            <person name="Fitzgerald M."/>
            <person name="Haas B."/>
            <person name="Abouelleil A."/>
            <person name="Allen A.W."/>
            <person name="Alvarado L."/>
            <person name="Arachchi H.M."/>
            <person name="Berlin A.M."/>
            <person name="Chapman S.B."/>
            <person name="Gainer-Dewar J."/>
            <person name="Goldberg J."/>
            <person name="Griggs A."/>
            <person name="Gujja S."/>
            <person name="Hansen M."/>
            <person name="Howarth C."/>
            <person name="Imamovic A."/>
            <person name="Ireland A."/>
            <person name="Larimer J."/>
            <person name="McCowan C."/>
            <person name="Murphy C."/>
            <person name="Pearson M."/>
            <person name="Poon T.W."/>
            <person name="Priest M."/>
            <person name="Roberts A."/>
            <person name="Saif S."/>
            <person name="Shea T."/>
            <person name="Sisk P."/>
            <person name="Sykes S."/>
            <person name="Wortman J."/>
            <person name="Nusbaum C."/>
            <person name="Birren B."/>
        </authorList>
    </citation>
    <scope>NUCLEOTIDE SEQUENCE [LARGE SCALE GENOMIC DNA]</scope>
    <source>
        <strain evidence="2 3">CBS 110553</strain>
    </source>
</reference>
<dbReference type="OrthoDB" id="4161530at2759"/>
<dbReference type="EMBL" id="AMGX01000006">
    <property type="protein sequence ID" value="EXJ72478.1"/>
    <property type="molecule type" value="Genomic_DNA"/>
</dbReference>
<dbReference type="HOGENOM" id="CLU_847326_0_0_1"/>
<evidence type="ECO:0000313" key="3">
    <source>
        <dbReference type="Proteomes" id="UP000019471"/>
    </source>
</evidence>
<gene>
    <name evidence="2" type="ORF">A1O5_04983</name>
</gene>
<dbReference type="PANTHER" id="PTHR35043:SF7">
    <property type="entry name" value="TRANSCRIPTION FACTOR DOMAIN-CONTAINING PROTEIN"/>
    <property type="match status" value="1"/>
</dbReference>
<comment type="caution">
    <text evidence="2">The sequence shown here is derived from an EMBL/GenBank/DDBJ whole genome shotgun (WGS) entry which is preliminary data.</text>
</comment>
<dbReference type="STRING" id="1182543.W9WX21"/>
<protein>
    <submittedName>
        <fullName evidence="2">Uncharacterized protein</fullName>
    </submittedName>
</protein>